<accession>A0A553NVP1</accession>
<protein>
    <submittedName>
        <fullName evidence="1">Uncharacterized protein</fullName>
    </submittedName>
</protein>
<evidence type="ECO:0000313" key="2">
    <source>
        <dbReference type="Proteomes" id="UP000318571"/>
    </source>
</evidence>
<dbReference type="AlphaFoldDB" id="A0A553NVP1"/>
<organism evidence="1 2">
    <name type="scientific">Tigriopus californicus</name>
    <name type="common">Marine copepod</name>
    <dbReference type="NCBI Taxonomy" id="6832"/>
    <lineage>
        <taxon>Eukaryota</taxon>
        <taxon>Metazoa</taxon>
        <taxon>Ecdysozoa</taxon>
        <taxon>Arthropoda</taxon>
        <taxon>Crustacea</taxon>
        <taxon>Multicrustacea</taxon>
        <taxon>Hexanauplia</taxon>
        <taxon>Copepoda</taxon>
        <taxon>Harpacticoida</taxon>
        <taxon>Harpacticidae</taxon>
        <taxon>Tigriopus</taxon>
    </lineage>
</organism>
<evidence type="ECO:0000313" key="1">
    <source>
        <dbReference type="EMBL" id="TRY69489.1"/>
    </source>
</evidence>
<dbReference type="Proteomes" id="UP000318571">
    <property type="component" value="Chromosome 1"/>
</dbReference>
<comment type="caution">
    <text evidence="1">The sequence shown here is derived from an EMBL/GenBank/DDBJ whole genome shotgun (WGS) entry which is preliminary data.</text>
</comment>
<reference evidence="1 2" key="1">
    <citation type="journal article" date="2018" name="Nat. Ecol. Evol.">
        <title>Genomic signatures of mitonuclear coevolution across populations of Tigriopus californicus.</title>
        <authorList>
            <person name="Barreto F.S."/>
            <person name="Watson E.T."/>
            <person name="Lima T.G."/>
            <person name="Willett C.S."/>
            <person name="Edmands S."/>
            <person name="Li W."/>
            <person name="Burton R.S."/>
        </authorList>
    </citation>
    <scope>NUCLEOTIDE SEQUENCE [LARGE SCALE GENOMIC DNA]</scope>
    <source>
        <strain evidence="1 2">San Diego</strain>
    </source>
</reference>
<keyword evidence="2" id="KW-1185">Reference proteome</keyword>
<gene>
    <name evidence="1" type="ORF">TCAL_15119</name>
</gene>
<sequence>MDAAHGKLQTSTVGAALGLSFNFASFASSGHDESFDTQCFSICSTAICACEAFIPYPVASLNSVRSAVDLNPEGTALNVMAELALAPNLLSMGQGSNFYNV</sequence>
<proteinExistence type="predicted"/>
<name>A0A553NVP1_TIGCA</name>
<dbReference type="EMBL" id="VCGU01000010">
    <property type="protein sequence ID" value="TRY69489.1"/>
    <property type="molecule type" value="Genomic_DNA"/>
</dbReference>